<dbReference type="Gene3D" id="3.40.50.11320">
    <property type="match status" value="1"/>
</dbReference>
<dbReference type="InterPro" id="IPR029058">
    <property type="entry name" value="AB_hydrolase_fold"/>
</dbReference>
<comment type="similarity">
    <text evidence="1">Belongs to the peptidase S10 family.</text>
</comment>
<gene>
    <name evidence="3" type="primary">LOC118349579</name>
</gene>
<dbReference type="KEGG" id="jre:118349579"/>
<evidence type="ECO:0000313" key="2">
    <source>
        <dbReference type="Proteomes" id="UP000235220"/>
    </source>
</evidence>
<dbReference type="GO" id="GO:0006508">
    <property type="term" value="P:proteolysis"/>
    <property type="evidence" value="ECO:0007669"/>
    <property type="project" value="InterPro"/>
</dbReference>
<evidence type="ECO:0000256" key="1">
    <source>
        <dbReference type="ARBA" id="ARBA00009431"/>
    </source>
</evidence>
<dbReference type="AlphaFoldDB" id="A0A6P9EPQ6"/>
<dbReference type="InterPro" id="IPR001563">
    <property type="entry name" value="Peptidase_S10"/>
</dbReference>
<dbReference type="SUPFAM" id="SSF53474">
    <property type="entry name" value="alpha/beta-Hydrolases"/>
    <property type="match status" value="1"/>
</dbReference>
<reference evidence="3" key="1">
    <citation type="submission" date="2025-08" db="UniProtKB">
        <authorList>
            <consortium name="RefSeq"/>
        </authorList>
    </citation>
    <scope>IDENTIFICATION</scope>
    <source>
        <tissue evidence="3">Leaves</tissue>
    </source>
</reference>
<dbReference type="OrthoDB" id="443318at2759"/>
<name>A0A6P9EPQ6_JUGRE</name>
<dbReference type="RefSeq" id="XP_035550670.1">
    <property type="nucleotide sequence ID" value="XM_035694777.1"/>
</dbReference>
<dbReference type="Pfam" id="PF00450">
    <property type="entry name" value="Peptidase_S10"/>
    <property type="match status" value="1"/>
</dbReference>
<dbReference type="GO" id="GO:0004185">
    <property type="term" value="F:serine-type carboxypeptidase activity"/>
    <property type="evidence" value="ECO:0007669"/>
    <property type="project" value="InterPro"/>
</dbReference>
<protein>
    <submittedName>
        <fullName evidence="3">Serine carboxypeptidase-like 45</fullName>
    </submittedName>
</protein>
<proteinExistence type="inferred from homology"/>
<sequence length="118" mass="12976">MNLVPLVSDILKAGIPILLYSGDQDSKIPLTQTRIIANNLAKDLKLVPFTKYGPWYDKKQVGGWSQSFGGLKDGKNVTYLTYATVRGAAHEVPFTSPSQALILFRSFLKGVPLPRPSE</sequence>
<organism evidence="2 3">
    <name type="scientific">Juglans regia</name>
    <name type="common">English walnut</name>
    <dbReference type="NCBI Taxonomy" id="51240"/>
    <lineage>
        <taxon>Eukaryota</taxon>
        <taxon>Viridiplantae</taxon>
        <taxon>Streptophyta</taxon>
        <taxon>Embryophyta</taxon>
        <taxon>Tracheophyta</taxon>
        <taxon>Spermatophyta</taxon>
        <taxon>Magnoliopsida</taxon>
        <taxon>eudicotyledons</taxon>
        <taxon>Gunneridae</taxon>
        <taxon>Pentapetalae</taxon>
        <taxon>rosids</taxon>
        <taxon>fabids</taxon>
        <taxon>Fagales</taxon>
        <taxon>Juglandaceae</taxon>
        <taxon>Juglans</taxon>
    </lineage>
</organism>
<keyword evidence="2" id="KW-1185">Reference proteome</keyword>
<accession>A0A6P9EPQ6</accession>
<dbReference type="GeneID" id="118349579"/>
<evidence type="ECO:0000313" key="3">
    <source>
        <dbReference type="RefSeq" id="XP_035550670.1"/>
    </source>
</evidence>
<dbReference type="InParanoid" id="A0A6P9EPQ6"/>
<dbReference type="Proteomes" id="UP000235220">
    <property type="component" value="Chromosome 10"/>
</dbReference>